<evidence type="ECO:0000313" key="7">
    <source>
        <dbReference type="Proteomes" id="UP000800094"/>
    </source>
</evidence>
<feature type="domain" description="Gamma-glutamylcyclotransferase AIG2-like" evidence="5">
    <location>
        <begin position="173"/>
        <end position="275"/>
    </location>
</feature>
<evidence type="ECO:0000256" key="2">
    <source>
        <dbReference type="ARBA" id="ARBA00022679"/>
    </source>
</evidence>
<dbReference type="OrthoDB" id="1044435at2759"/>
<proteinExistence type="inferred from homology"/>
<dbReference type="AlphaFoldDB" id="A0A6A6I3G1"/>
<dbReference type="InterPro" id="IPR009288">
    <property type="entry name" value="AIG2-like_dom"/>
</dbReference>
<evidence type="ECO:0000256" key="4">
    <source>
        <dbReference type="SAM" id="MobiDB-lite"/>
    </source>
</evidence>
<sequence length="304" mass="34409">MSPQGTTKMEKLEDWDCIDGTASPDPAILKEQEAKKPIEVSDSVSKWSKMSHSEKRSEKKKKYTESKAREDFRQQFSELELGPSGISITDGASCASSPDAETIIRELGYAGNASALPRSLRIAVNNRFTRAQLAKFKDDAELNFAHPLPYFFSGSFIFPACMRAVTNGTTLLSVAQSMTPALLRGYKRYPVKERPYPAMLPSTDLEDSVWGMLVFGMLDSQRRAIHKFENGMFDLRRTEAEIELQGGERVVIEVGVYVWNRSPESLVKLEERKWKIEDLMGSEWFNAIIKRAEEEERLLENHAA</sequence>
<dbReference type="EMBL" id="ML987202">
    <property type="protein sequence ID" value="KAF2245024.1"/>
    <property type="molecule type" value="Genomic_DNA"/>
</dbReference>
<gene>
    <name evidence="6" type="ORF">BU26DRAFT_522714</name>
</gene>
<dbReference type="PANTHER" id="PTHR31544:SF2">
    <property type="entry name" value="AIG2-LIKE PROTEIN D"/>
    <property type="match status" value="1"/>
</dbReference>
<keyword evidence="7" id="KW-1185">Reference proteome</keyword>
<dbReference type="Gene3D" id="3.10.490.10">
    <property type="entry name" value="Gamma-glutamyl cyclotransferase-like"/>
    <property type="match status" value="1"/>
</dbReference>
<dbReference type="SUPFAM" id="SSF110857">
    <property type="entry name" value="Gamma-glutamyl cyclotransferase-like"/>
    <property type="match status" value="1"/>
</dbReference>
<comment type="similarity">
    <text evidence="1">Belongs to the gamma-glutamylcyclotransferase family.</text>
</comment>
<feature type="compositionally biased region" description="Basic and acidic residues" evidence="4">
    <location>
        <begin position="51"/>
        <end position="69"/>
    </location>
</feature>
<dbReference type="InterPro" id="IPR013024">
    <property type="entry name" value="GGCT-like"/>
</dbReference>
<dbReference type="CDD" id="cd06661">
    <property type="entry name" value="GGCT_like"/>
    <property type="match status" value="1"/>
</dbReference>
<dbReference type="RefSeq" id="XP_033680028.1">
    <property type="nucleotide sequence ID" value="XM_033829848.1"/>
</dbReference>
<dbReference type="Pfam" id="PF06094">
    <property type="entry name" value="GGACT"/>
    <property type="match status" value="1"/>
</dbReference>
<evidence type="ECO:0000313" key="6">
    <source>
        <dbReference type="EMBL" id="KAF2245024.1"/>
    </source>
</evidence>
<dbReference type="Proteomes" id="UP000800094">
    <property type="component" value="Unassembled WGS sequence"/>
</dbReference>
<feature type="compositionally biased region" description="Basic and acidic residues" evidence="4">
    <location>
        <begin position="28"/>
        <end position="39"/>
    </location>
</feature>
<dbReference type="PANTHER" id="PTHR31544">
    <property type="entry name" value="AIG2-LIKE PROTEIN D"/>
    <property type="match status" value="1"/>
</dbReference>
<keyword evidence="2" id="KW-0808">Transferase</keyword>
<evidence type="ECO:0000256" key="1">
    <source>
        <dbReference type="ARBA" id="ARBA00008861"/>
    </source>
</evidence>
<name>A0A6A6I3G1_9PLEO</name>
<feature type="region of interest" description="Disordered" evidence="4">
    <location>
        <begin position="1"/>
        <end position="69"/>
    </location>
</feature>
<protein>
    <recommendedName>
        <fullName evidence="3">Putative gamma-glutamylcyclotransferase</fullName>
    </recommendedName>
</protein>
<reference evidence="6" key="1">
    <citation type="journal article" date="2020" name="Stud. Mycol.">
        <title>101 Dothideomycetes genomes: a test case for predicting lifestyles and emergence of pathogens.</title>
        <authorList>
            <person name="Haridas S."/>
            <person name="Albert R."/>
            <person name="Binder M."/>
            <person name="Bloem J."/>
            <person name="Labutti K."/>
            <person name="Salamov A."/>
            <person name="Andreopoulos B."/>
            <person name="Baker S."/>
            <person name="Barry K."/>
            <person name="Bills G."/>
            <person name="Bluhm B."/>
            <person name="Cannon C."/>
            <person name="Castanera R."/>
            <person name="Culley D."/>
            <person name="Daum C."/>
            <person name="Ezra D."/>
            <person name="Gonzalez J."/>
            <person name="Henrissat B."/>
            <person name="Kuo A."/>
            <person name="Liang C."/>
            <person name="Lipzen A."/>
            <person name="Lutzoni F."/>
            <person name="Magnuson J."/>
            <person name="Mondo S."/>
            <person name="Nolan M."/>
            <person name="Ohm R."/>
            <person name="Pangilinan J."/>
            <person name="Park H.-J."/>
            <person name="Ramirez L."/>
            <person name="Alfaro M."/>
            <person name="Sun H."/>
            <person name="Tritt A."/>
            <person name="Yoshinaga Y."/>
            <person name="Zwiers L.-H."/>
            <person name="Turgeon B."/>
            <person name="Goodwin S."/>
            <person name="Spatafora J."/>
            <person name="Crous P."/>
            <person name="Grigoriev I."/>
        </authorList>
    </citation>
    <scope>NUCLEOTIDE SEQUENCE</scope>
    <source>
        <strain evidence="6">CBS 122368</strain>
    </source>
</reference>
<dbReference type="InterPro" id="IPR036568">
    <property type="entry name" value="GGCT-like_sf"/>
</dbReference>
<evidence type="ECO:0000259" key="5">
    <source>
        <dbReference type="Pfam" id="PF06094"/>
    </source>
</evidence>
<evidence type="ECO:0000256" key="3">
    <source>
        <dbReference type="ARBA" id="ARBA00030602"/>
    </source>
</evidence>
<organism evidence="6 7">
    <name type="scientific">Trematosphaeria pertusa</name>
    <dbReference type="NCBI Taxonomy" id="390896"/>
    <lineage>
        <taxon>Eukaryota</taxon>
        <taxon>Fungi</taxon>
        <taxon>Dikarya</taxon>
        <taxon>Ascomycota</taxon>
        <taxon>Pezizomycotina</taxon>
        <taxon>Dothideomycetes</taxon>
        <taxon>Pleosporomycetidae</taxon>
        <taxon>Pleosporales</taxon>
        <taxon>Massarineae</taxon>
        <taxon>Trematosphaeriaceae</taxon>
        <taxon>Trematosphaeria</taxon>
    </lineage>
</organism>
<dbReference type="GO" id="GO:0016740">
    <property type="term" value="F:transferase activity"/>
    <property type="evidence" value="ECO:0007669"/>
    <property type="project" value="UniProtKB-KW"/>
</dbReference>
<dbReference type="InterPro" id="IPR045038">
    <property type="entry name" value="AIG2-like"/>
</dbReference>
<accession>A0A6A6I3G1</accession>
<dbReference type="GeneID" id="54583178"/>